<evidence type="ECO:0000313" key="6">
    <source>
        <dbReference type="EMBL" id="OSY42527.1"/>
    </source>
</evidence>
<evidence type="ECO:0000313" key="7">
    <source>
        <dbReference type="Proteomes" id="UP000194360"/>
    </source>
</evidence>
<dbReference type="Pfam" id="PF00440">
    <property type="entry name" value="TetR_N"/>
    <property type="match status" value="1"/>
</dbReference>
<dbReference type="InterPro" id="IPR009057">
    <property type="entry name" value="Homeodomain-like_sf"/>
</dbReference>
<dbReference type="PANTHER" id="PTHR30055">
    <property type="entry name" value="HTH-TYPE TRANSCRIPTIONAL REGULATOR RUTR"/>
    <property type="match status" value="1"/>
</dbReference>
<keyword evidence="2 4" id="KW-0238">DNA-binding</keyword>
<keyword evidence="3" id="KW-0804">Transcription</keyword>
<dbReference type="Proteomes" id="UP000194360">
    <property type="component" value="Unassembled WGS sequence"/>
</dbReference>
<dbReference type="RefSeq" id="WP_197719934.1">
    <property type="nucleotide sequence ID" value="NZ_AP018920.1"/>
</dbReference>
<dbReference type="Pfam" id="PF21351">
    <property type="entry name" value="TetR_C_41"/>
    <property type="match status" value="1"/>
</dbReference>
<dbReference type="InterPro" id="IPR049484">
    <property type="entry name" value="Rv0078-like_C"/>
</dbReference>
<organism evidence="6 7">
    <name type="scientific">Pseudonocardia autotrophica</name>
    <name type="common">Amycolata autotrophica</name>
    <name type="synonym">Nocardia autotrophica</name>
    <dbReference type="NCBI Taxonomy" id="2074"/>
    <lineage>
        <taxon>Bacteria</taxon>
        <taxon>Bacillati</taxon>
        <taxon>Actinomycetota</taxon>
        <taxon>Actinomycetes</taxon>
        <taxon>Pseudonocardiales</taxon>
        <taxon>Pseudonocardiaceae</taxon>
        <taxon>Pseudonocardia</taxon>
    </lineage>
</organism>
<dbReference type="EMBL" id="MIGB01000005">
    <property type="protein sequence ID" value="OSY42527.1"/>
    <property type="molecule type" value="Genomic_DNA"/>
</dbReference>
<keyword evidence="7" id="KW-1185">Reference proteome</keyword>
<protein>
    <submittedName>
        <fullName evidence="6">HTH-type transcriptional regulator AcrR</fullName>
    </submittedName>
</protein>
<evidence type="ECO:0000259" key="5">
    <source>
        <dbReference type="PROSITE" id="PS50977"/>
    </source>
</evidence>
<dbReference type="STRING" id="2074.BG845_01447"/>
<evidence type="ECO:0000256" key="4">
    <source>
        <dbReference type="PROSITE-ProRule" id="PRU00335"/>
    </source>
</evidence>
<dbReference type="GO" id="GO:0003700">
    <property type="term" value="F:DNA-binding transcription factor activity"/>
    <property type="evidence" value="ECO:0007669"/>
    <property type="project" value="TreeGrafter"/>
</dbReference>
<comment type="caution">
    <text evidence="6">The sequence shown here is derived from an EMBL/GenBank/DDBJ whole genome shotgun (WGS) entry which is preliminary data.</text>
</comment>
<dbReference type="InterPro" id="IPR036271">
    <property type="entry name" value="Tet_transcr_reg_TetR-rel_C_sf"/>
</dbReference>
<dbReference type="GO" id="GO:0000976">
    <property type="term" value="F:transcription cis-regulatory region binding"/>
    <property type="evidence" value="ECO:0007669"/>
    <property type="project" value="TreeGrafter"/>
</dbReference>
<dbReference type="InterPro" id="IPR050109">
    <property type="entry name" value="HTH-type_TetR-like_transc_reg"/>
</dbReference>
<gene>
    <name evidence="6" type="primary">acrR_1</name>
    <name evidence="6" type="ORF">BG845_01447</name>
</gene>
<dbReference type="SUPFAM" id="SSF48498">
    <property type="entry name" value="Tetracyclin repressor-like, C-terminal domain"/>
    <property type="match status" value="1"/>
</dbReference>
<dbReference type="Gene3D" id="1.10.357.10">
    <property type="entry name" value="Tetracycline Repressor, domain 2"/>
    <property type="match status" value="1"/>
</dbReference>
<dbReference type="PROSITE" id="PS50977">
    <property type="entry name" value="HTH_TETR_2"/>
    <property type="match status" value="1"/>
</dbReference>
<feature type="DNA-binding region" description="H-T-H motif" evidence="4">
    <location>
        <begin position="32"/>
        <end position="51"/>
    </location>
</feature>
<reference evidence="6 7" key="1">
    <citation type="submission" date="2016-09" db="EMBL/GenBank/DDBJ databases">
        <title>Pseudonocardia autotrophica DSM535, a candidate organism with high potential of specific P450 cytochromes.</title>
        <authorList>
            <person name="Grumaz C."/>
            <person name="Vainshtein Y."/>
            <person name="Kirstahler P."/>
            <person name="Sohn K."/>
        </authorList>
    </citation>
    <scope>NUCLEOTIDE SEQUENCE [LARGE SCALE GENOMIC DNA]</scope>
    <source>
        <strain evidence="6 7">DSM 535</strain>
    </source>
</reference>
<feature type="domain" description="HTH tetR-type" evidence="5">
    <location>
        <begin position="9"/>
        <end position="69"/>
    </location>
</feature>
<dbReference type="InterPro" id="IPR001647">
    <property type="entry name" value="HTH_TetR"/>
</dbReference>
<name>A0A1Y2N5Z4_PSEAH</name>
<evidence type="ECO:0000256" key="3">
    <source>
        <dbReference type="ARBA" id="ARBA00023163"/>
    </source>
</evidence>
<dbReference type="PANTHER" id="PTHR30055:SF234">
    <property type="entry name" value="HTH-TYPE TRANSCRIPTIONAL REGULATOR BETI"/>
    <property type="match status" value="1"/>
</dbReference>
<accession>A0A1Y2N5Z4</accession>
<dbReference type="AlphaFoldDB" id="A0A1Y2N5Z4"/>
<sequence>MGVRAEQRERTRRALLDEAERLFARDGYGAVGLPAVVAGAGVTKGALYHQFDGKAGLFAAVLERVQERVAGRVVAAARGYPDDPWQQLLAGCRAFIEASTGPAAARIMLVDGPAVLGWPAWRDLDEQTSGRHLAAALRTLVEHGDLAPQPVEPLARLLSGAMNELAMWLAGPGTTAADRNAAQAALERTLAGLRSG</sequence>
<dbReference type="SUPFAM" id="SSF46689">
    <property type="entry name" value="Homeodomain-like"/>
    <property type="match status" value="1"/>
</dbReference>
<keyword evidence="1" id="KW-0805">Transcription regulation</keyword>
<evidence type="ECO:0000256" key="2">
    <source>
        <dbReference type="ARBA" id="ARBA00023125"/>
    </source>
</evidence>
<proteinExistence type="predicted"/>
<dbReference type="PRINTS" id="PR00455">
    <property type="entry name" value="HTHTETR"/>
</dbReference>
<evidence type="ECO:0000256" key="1">
    <source>
        <dbReference type="ARBA" id="ARBA00023015"/>
    </source>
</evidence>